<organism evidence="1 3">
    <name type="scientific">Nocardioides soli</name>
    <dbReference type="NCBI Taxonomy" id="1036020"/>
    <lineage>
        <taxon>Bacteria</taxon>
        <taxon>Bacillati</taxon>
        <taxon>Actinomycetota</taxon>
        <taxon>Actinomycetes</taxon>
        <taxon>Propionibacteriales</taxon>
        <taxon>Nocardioidaceae</taxon>
        <taxon>Nocardioides</taxon>
    </lineage>
</organism>
<keyword evidence="3" id="KW-1185">Reference proteome</keyword>
<evidence type="ECO:0000313" key="1">
    <source>
        <dbReference type="EMBL" id="MBB3042309.1"/>
    </source>
</evidence>
<evidence type="ECO:0000313" key="2">
    <source>
        <dbReference type="EMBL" id="MBB3045311.1"/>
    </source>
</evidence>
<accession>A0A7W4VV37</accession>
<dbReference type="EMBL" id="JACHWR010000001">
    <property type="protein sequence ID" value="MBB3042309.1"/>
    <property type="molecule type" value="Genomic_DNA"/>
</dbReference>
<protein>
    <submittedName>
        <fullName evidence="1">Uncharacterized protein</fullName>
    </submittedName>
</protein>
<dbReference type="RefSeq" id="WP_183592113.1">
    <property type="nucleotide sequence ID" value="NZ_JACHWR010000001.1"/>
</dbReference>
<name>A0A7W4VV37_9ACTN</name>
<reference evidence="1 3" key="1">
    <citation type="submission" date="2020-08" db="EMBL/GenBank/DDBJ databases">
        <title>Sequencing the genomes of 1000 actinobacteria strains.</title>
        <authorList>
            <person name="Klenk H.-P."/>
        </authorList>
    </citation>
    <scope>NUCLEOTIDE SEQUENCE [LARGE SCALE GENOMIC DNA]</scope>
    <source>
        <strain evidence="1 3">DSM 105498</strain>
    </source>
</reference>
<dbReference type="AlphaFoldDB" id="A0A7W4VV37"/>
<gene>
    <name evidence="1" type="ORF">FHU40_002110</name>
    <name evidence="2" type="ORF">FHU40_005164</name>
</gene>
<proteinExistence type="predicted"/>
<sequence>MERVPHENVATVLVDPGVLHELEVHLMTLDLRVWPITTAPICADGPRRAFQERRRLLMARRGAWDHAADWTPVWISFGDSWYDGAEPLPWAAHQTLYRTLEQYAERVRYRPGLGGVPRLAVPRERIA</sequence>
<dbReference type="Proteomes" id="UP000589626">
    <property type="component" value="Unassembled WGS sequence"/>
</dbReference>
<comment type="caution">
    <text evidence="1">The sequence shown here is derived from an EMBL/GenBank/DDBJ whole genome shotgun (WGS) entry which is preliminary data.</text>
</comment>
<evidence type="ECO:0000313" key="3">
    <source>
        <dbReference type="Proteomes" id="UP000589626"/>
    </source>
</evidence>
<dbReference type="EMBL" id="JACHWR010000005">
    <property type="protein sequence ID" value="MBB3045311.1"/>
    <property type="molecule type" value="Genomic_DNA"/>
</dbReference>